<dbReference type="Proteomes" id="UP000269721">
    <property type="component" value="Unassembled WGS sequence"/>
</dbReference>
<feature type="region of interest" description="Disordered" evidence="1">
    <location>
        <begin position="146"/>
        <end position="174"/>
    </location>
</feature>
<name>A0A4P9WGP8_9FUNG</name>
<accession>A0A4P9WGP8</accession>
<reference evidence="3" key="1">
    <citation type="journal article" date="2018" name="Nat. Microbiol.">
        <title>Leveraging single-cell genomics to expand the fungal tree of life.</title>
        <authorList>
            <person name="Ahrendt S.R."/>
            <person name="Quandt C.A."/>
            <person name="Ciobanu D."/>
            <person name="Clum A."/>
            <person name="Salamov A."/>
            <person name="Andreopoulos B."/>
            <person name="Cheng J.F."/>
            <person name="Woyke T."/>
            <person name="Pelin A."/>
            <person name="Henrissat B."/>
            <person name="Reynolds N.K."/>
            <person name="Benny G.L."/>
            <person name="Smith M.E."/>
            <person name="James T.Y."/>
            <person name="Grigoriev I.V."/>
        </authorList>
    </citation>
    <scope>NUCLEOTIDE SEQUENCE [LARGE SCALE GENOMIC DNA]</scope>
</reference>
<dbReference type="AlphaFoldDB" id="A0A4P9WGP8"/>
<keyword evidence="3" id="KW-1185">Reference proteome</keyword>
<evidence type="ECO:0000256" key="1">
    <source>
        <dbReference type="SAM" id="MobiDB-lite"/>
    </source>
</evidence>
<protein>
    <submittedName>
        <fullName evidence="2">Uncharacterized protein</fullName>
    </submittedName>
</protein>
<sequence>MSNRRSWPPLIDATFRKMSSFTQFPAAPLAFGSPKPKVVLDNVYLNGIHVLHQFELRKVSTYPLTVKLRWGLGSQVGVQLTNELLAGQYRQRGMAASVAARRQQAASLSLASSIESAFSAPGLPRPHPSSTATRLNRALRPPLRLVPQWSLSPGRRHRPPPTRRDRGLWSRERS</sequence>
<gene>
    <name evidence="2" type="ORF">BDK51DRAFT_41337</name>
</gene>
<feature type="compositionally biased region" description="Basic and acidic residues" evidence="1">
    <location>
        <begin position="162"/>
        <end position="174"/>
    </location>
</feature>
<proteinExistence type="predicted"/>
<evidence type="ECO:0000313" key="3">
    <source>
        <dbReference type="Proteomes" id="UP000269721"/>
    </source>
</evidence>
<evidence type="ECO:0000313" key="2">
    <source>
        <dbReference type="EMBL" id="RKO91522.1"/>
    </source>
</evidence>
<organism evidence="2 3">
    <name type="scientific">Blyttiomyces helicus</name>
    <dbReference type="NCBI Taxonomy" id="388810"/>
    <lineage>
        <taxon>Eukaryota</taxon>
        <taxon>Fungi</taxon>
        <taxon>Fungi incertae sedis</taxon>
        <taxon>Chytridiomycota</taxon>
        <taxon>Chytridiomycota incertae sedis</taxon>
        <taxon>Chytridiomycetes</taxon>
        <taxon>Chytridiomycetes incertae sedis</taxon>
        <taxon>Blyttiomyces</taxon>
    </lineage>
</organism>
<dbReference type="EMBL" id="KZ995028">
    <property type="protein sequence ID" value="RKO91522.1"/>
    <property type="molecule type" value="Genomic_DNA"/>
</dbReference>